<feature type="domain" description="Sushi" evidence="6">
    <location>
        <begin position="113"/>
        <end position="170"/>
    </location>
</feature>
<keyword evidence="1" id="KW-0732">Signal</keyword>
<dbReference type="PROSITE" id="PS50923">
    <property type="entry name" value="SUSHI"/>
    <property type="match status" value="2"/>
</dbReference>
<keyword evidence="4" id="KW-0768">Sushi</keyword>
<dbReference type="Proteomes" id="UP001164746">
    <property type="component" value="Chromosome 6"/>
</dbReference>
<accession>A0ABY7EJR4</accession>
<gene>
    <name evidence="7" type="ORF">MAR_018602</name>
</gene>
<feature type="non-terminal residue" evidence="7">
    <location>
        <position position="1"/>
    </location>
</feature>
<keyword evidence="8" id="KW-1185">Reference proteome</keyword>
<evidence type="ECO:0000259" key="5">
    <source>
        <dbReference type="PROSITE" id="PS50227"/>
    </source>
</evidence>
<dbReference type="InterPro" id="IPR051277">
    <property type="entry name" value="SEZ6_CSMD_C4BPB_Regulators"/>
</dbReference>
<evidence type="ECO:0000256" key="3">
    <source>
        <dbReference type="ARBA" id="ARBA00023157"/>
    </source>
</evidence>
<evidence type="ECO:0000313" key="8">
    <source>
        <dbReference type="Proteomes" id="UP001164746"/>
    </source>
</evidence>
<keyword evidence="3 4" id="KW-1015">Disulfide bond</keyword>
<evidence type="ECO:0000256" key="4">
    <source>
        <dbReference type="PROSITE-ProRule" id="PRU00302"/>
    </source>
</evidence>
<dbReference type="PROSITE" id="PS50227">
    <property type="entry name" value="G_PROTEIN_RECEP_F2_3"/>
    <property type="match status" value="1"/>
</dbReference>
<feature type="domain" description="Sushi" evidence="6">
    <location>
        <begin position="1"/>
        <end position="57"/>
    </location>
</feature>
<feature type="disulfide bond" evidence="4">
    <location>
        <begin position="141"/>
        <end position="168"/>
    </location>
</feature>
<feature type="domain" description="G-protein coupled receptors family 2 profile 1" evidence="5">
    <location>
        <begin position="1"/>
        <end position="63"/>
    </location>
</feature>
<reference evidence="7" key="1">
    <citation type="submission" date="2022-11" db="EMBL/GenBank/DDBJ databases">
        <title>Centuries of genome instability and evolution in soft-shell clam transmissible cancer (bioRxiv).</title>
        <authorList>
            <person name="Hart S.F.M."/>
            <person name="Yonemitsu M.A."/>
            <person name="Giersch R.M."/>
            <person name="Beal B.F."/>
            <person name="Arriagada G."/>
            <person name="Davis B.W."/>
            <person name="Ostrander E.A."/>
            <person name="Goff S.P."/>
            <person name="Metzger M.J."/>
        </authorList>
    </citation>
    <scope>NUCLEOTIDE SEQUENCE</scope>
    <source>
        <strain evidence="7">MELC-2E11</strain>
        <tissue evidence="7">Siphon/mantle</tissue>
    </source>
</reference>
<dbReference type="InterPro" id="IPR001879">
    <property type="entry name" value="GPCR_2_extracellular_dom"/>
</dbReference>
<evidence type="ECO:0000256" key="1">
    <source>
        <dbReference type="ARBA" id="ARBA00022729"/>
    </source>
</evidence>
<name>A0ABY7EJR4_MYAAR</name>
<dbReference type="PANTHER" id="PTHR45656">
    <property type="entry name" value="PROTEIN CBR-CLEC-78"/>
    <property type="match status" value="1"/>
</dbReference>
<dbReference type="InterPro" id="IPR000436">
    <property type="entry name" value="Sushi_SCR_CCP_dom"/>
</dbReference>
<dbReference type="EMBL" id="CP111017">
    <property type="protein sequence ID" value="WAR08644.1"/>
    <property type="molecule type" value="Genomic_DNA"/>
</dbReference>
<dbReference type="PANTHER" id="PTHR45656:SF4">
    <property type="entry name" value="PROTEIN CBR-CLEC-78"/>
    <property type="match status" value="1"/>
</dbReference>
<comment type="caution">
    <text evidence="4">Lacks conserved residue(s) required for the propagation of feature annotation.</text>
</comment>
<evidence type="ECO:0000313" key="7">
    <source>
        <dbReference type="EMBL" id="WAR08644.1"/>
    </source>
</evidence>
<dbReference type="CDD" id="cd00033">
    <property type="entry name" value="CCP"/>
    <property type="match status" value="4"/>
</dbReference>
<keyword evidence="2" id="KW-0677">Repeat</keyword>
<dbReference type="Gene3D" id="2.10.70.10">
    <property type="entry name" value="Complement Module, domain 1"/>
    <property type="match status" value="4"/>
</dbReference>
<dbReference type="SMART" id="SM00032">
    <property type="entry name" value="CCP"/>
    <property type="match status" value="4"/>
</dbReference>
<protein>
    <submittedName>
        <fullName evidence="7">SVEP1-like protein</fullName>
    </submittedName>
</protein>
<sequence length="221" mass="22866">CGVLVSPVDGTVAYPDTTVTNIATYSCNQDFRLVNGDATRTCQADGSWSGTAPMCIYDCGALVTTGNLGVNHPDTILNSIGTYTCNGGYVLVGTNTRTCVEGGWDGAEPTCFIDCGALTAPPNGAVSHPLTYDGQVATYSCDADYQLAGNAARTCGNTGSWDGTDPSCVEAPLNGDVTYANTILNEVATYTCLATFKRVGNAVRTCETGPAWSGTAPTCFE</sequence>
<dbReference type="Pfam" id="PF00084">
    <property type="entry name" value="Sushi"/>
    <property type="match status" value="4"/>
</dbReference>
<evidence type="ECO:0000256" key="2">
    <source>
        <dbReference type="ARBA" id="ARBA00022737"/>
    </source>
</evidence>
<organism evidence="7 8">
    <name type="scientific">Mya arenaria</name>
    <name type="common">Soft-shell clam</name>
    <dbReference type="NCBI Taxonomy" id="6604"/>
    <lineage>
        <taxon>Eukaryota</taxon>
        <taxon>Metazoa</taxon>
        <taxon>Spiralia</taxon>
        <taxon>Lophotrochozoa</taxon>
        <taxon>Mollusca</taxon>
        <taxon>Bivalvia</taxon>
        <taxon>Autobranchia</taxon>
        <taxon>Heteroconchia</taxon>
        <taxon>Euheterodonta</taxon>
        <taxon>Imparidentia</taxon>
        <taxon>Neoheterodontei</taxon>
        <taxon>Myida</taxon>
        <taxon>Myoidea</taxon>
        <taxon>Myidae</taxon>
        <taxon>Mya</taxon>
    </lineage>
</organism>
<dbReference type="InterPro" id="IPR035976">
    <property type="entry name" value="Sushi/SCR/CCP_sf"/>
</dbReference>
<evidence type="ECO:0000259" key="6">
    <source>
        <dbReference type="PROSITE" id="PS50923"/>
    </source>
</evidence>
<proteinExistence type="predicted"/>
<dbReference type="SUPFAM" id="SSF57535">
    <property type="entry name" value="Complement control module/SCR domain"/>
    <property type="match status" value="4"/>
</dbReference>
<feature type="non-terminal residue" evidence="7">
    <location>
        <position position="221"/>
    </location>
</feature>